<accession>A0A9W6WQN0</accession>
<name>A0A9W6WQN0_9STRA</name>
<comment type="caution">
    <text evidence="2">The sequence shown here is derived from an EMBL/GenBank/DDBJ whole genome shotgun (WGS) entry which is preliminary data.</text>
</comment>
<protein>
    <submittedName>
        <fullName evidence="2">Unnamed protein product</fullName>
    </submittedName>
</protein>
<organism evidence="2 3">
    <name type="scientific">Phytophthora lilii</name>
    <dbReference type="NCBI Taxonomy" id="2077276"/>
    <lineage>
        <taxon>Eukaryota</taxon>
        <taxon>Sar</taxon>
        <taxon>Stramenopiles</taxon>
        <taxon>Oomycota</taxon>
        <taxon>Peronosporomycetes</taxon>
        <taxon>Peronosporales</taxon>
        <taxon>Peronosporaceae</taxon>
        <taxon>Phytophthora</taxon>
    </lineage>
</organism>
<proteinExistence type="predicted"/>
<gene>
    <name evidence="2" type="ORF">Plil01_000348200</name>
</gene>
<evidence type="ECO:0000313" key="2">
    <source>
        <dbReference type="EMBL" id="GMF12944.1"/>
    </source>
</evidence>
<dbReference type="EMBL" id="BSXW01000135">
    <property type="protein sequence ID" value="GMF12944.1"/>
    <property type="molecule type" value="Genomic_DNA"/>
</dbReference>
<feature type="region of interest" description="Disordered" evidence="1">
    <location>
        <begin position="92"/>
        <end position="121"/>
    </location>
</feature>
<keyword evidence="3" id="KW-1185">Reference proteome</keyword>
<evidence type="ECO:0000256" key="1">
    <source>
        <dbReference type="SAM" id="MobiDB-lite"/>
    </source>
</evidence>
<dbReference type="AlphaFoldDB" id="A0A9W6WQN0"/>
<evidence type="ECO:0000313" key="3">
    <source>
        <dbReference type="Proteomes" id="UP001165083"/>
    </source>
</evidence>
<sequence>MLAQQLSAEAADLAALELRLREAEQRPGDAAKDSSLCCEGQKEEGAWWIEVAGDAVGAGVKGGELVQAYRKRANVRRRAEASIRRAVDSNKLDKVTEDSNDKATCSTDHRNSEDKEGCEEAANSVLRQSDPIAHEHQITTDTTSTTKENALDPKTLTIDTLIAVRRAWDSYIVYPQTPGASTIPPVRQHFSIAPQLLQQMLTFELLCFNSISYLRHGHHPLNGPCMPRTHLAWGLQVKQIYE</sequence>
<dbReference type="OrthoDB" id="129642at2759"/>
<feature type="compositionally biased region" description="Basic and acidic residues" evidence="1">
    <location>
        <begin position="92"/>
        <end position="115"/>
    </location>
</feature>
<reference evidence="2" key="1">
    <citation type="submission" date="2023-04" db="EMBL/GenBank/DDBJ databases">
        <title>Phytophthora lilii NBRC 32176.</title>
        <authorList>
            <person name="Ichikawa N."/>
            <person name="Sato H."/>
            <person name="Tonouchi N."/>
        </authorList>
    </citation>
    <scope>NUCLEOTIDE SEQUENCE</scope>
    <source>
        <strain evidence="2">NBRC 32176</strain>
    </source>
</reference>
<dbReference type="Proteomes" id="UP001165083">
    <property type="component" value="Unassembled WGS sequence"/>
</dbReference>